<evidence type="ECO:0000313" key="2">
    <source>
        <dbReference type="EMBL" id="NMH99776.1"/>
    </source>
</evidence>
<keyword evidence="1" id="KW-0812">Transmembrane</keyword>
<comment type="caution">
    <text evidence="2">The sequence shown here is derived from an EMBL/GenBank/DDBJ whole genome shotgun (WGS) entry which is preliminary data.</text>
</comment>
<evidence type="ECO:0008006" key="4">
    <source>
        <dbReference type="Google" id="ProtNLM"/>
    </source>
</evidence>
<evidence type="ECO:0000313" key="3">
    <source>
        <dbReference type="Proteomes" id="UP000820669"/>
    </source>
</evidence>
<organism evidence="2 3">
    <name type="scientific">Pseudonocardia acidicola</name>
    <dbReference type="NCBI Taxonomy" id="2724939"/>
    <lineage>
        <taxon>Bacteria</taxon>
        <taxon>Bacillati</taxon>
        <taxon>Actinomycetota</taxon>
        <taxon>Actinomycetes</taxon>
        <taxon>Pseudonocardiales</taxon>
        <taxon>Pseudonocardiaceae</taxon>
        <taxon>Pseudonocardia</taxon>
    </lineage>
</organism>
<feature type="transmembrane region" description="Helical" evidence="1">
    <location>
        <begin position="28"/>
        <end position="44"/>
    </location>
</feature>
<accession>A0ABX1SDW5</accession>
<dbReference type="RefSeq" id="WP_169383258.1">
    <property type="nucleotide sequence ID" value="NZ_JAAXLA010000042.1"/>
</dbReference>
<dbReference type="Proteomes" id="UP000820669">
    <property type="component" value="Unassembled WGS sequence"/>
</dbReference>
<name>A0ABX1SDW5_9PSEU</name>
<dbReference type="EMBL" id="JAAXLA010000042">
    <property type="protein sequence ID" value="NMH99776.1"/>
    <property type="molecule type" value="Genomic_DNA"/>
</dbReference>
<evidence type="ECO:0000256" key="1">
    <source>
        <dbReference type="SAM" id="Phobius"/>
    </source>
</evidence>
<keyword evidence="1" id="KW-0472">Membrane</keyword>
<protein>
    <recommendedName>
        <fullName evidence="4">Hydrophobic protein</fullName>
    </recommendedName>
</protein>
<sequence length="53" mass="5788">MGLLLALLVIWVLMIVLGFAIKTLFWLAVIGVVLFIATGVVGAIRRRGRAPLR</sequence>
<proteinExistence type="predicted"/>
<reference evidence="2 3" key="1">
    <citation type="submission" date="2020-04" db="EMBL/GenBank/DDBJ databases">
        <authorList>
            <person name="Klaysubun C."/>
            <person name="Duangmal K."/>
            <person name="Lipun K."/>
        </authorList>
    </citation>
    <scope>NUCLEOTIDE SEQUENCE [LARGE SCALE GENOMIC DNA]</scope>
    <source>
        <strain evidence="2 3">K10HN5</strain>
    </source>
</reference>
<gene>
    <name evidence="2" type="ORF">HF526_21010</name>
</gene>
<keyword evidence="1" id="KW-1133">Transmembrane helix</keyword>
<keyword evidence="3" id="KW-1185">Reference proteome</keyword>